<organism evidence="1 2">
    <name type="scientific">Puccinia coronata f. sp. avenae</name>
    <dbReference type="NCBI Taxonomy" id="200324"/>
    <lineage>
        <taxon>Eukaryota</taxon>
        <taxon>Fungi</taxon>
        <taxon>Dikarya</taxon>
        <taxon>Basidiomycota</taxon>
        <taxon>Pucciniomycotina</taxon>
        <taxon>Pucciniomycetes</taxon>
        <taxon>Pucciniales</taxon>
        <taxon>Pucciniaceae</taxon>
        <taxon>Puccinia</taxon>
    </lineage>
</organism>
<dbReference type="PANTHER" id="PTHR10492:SF57">
    <property type="entry name" value="ATP-DEPENDENT DNA HELICASE"/>
    <property type="match status" value="1"/>
</dbReference>
<proteinExistence type="predicted"/>
<protein>
    <recommendedName>
        <fullName evidence="3">Helitron helicase-like domain-containing protein</fullName>
    </recommendedName>
</protein>
<name>A0A2N5VQL4_9BASI</name>
<sequence>MYKYITKGHDRSLLKIHGNDEIKNFIDGLYLSPPEAVGRLFKFPLSARLPAVTRLTLHEEDRQLIHYQTAEGALGQVDSGKAEQTTLTEFFKLNLNDERGADGMHARRLYYKGIPAYFWWDKPNKKWMPQKRREATVGRIFSISYLAGERFYLRTLLLHRRGVTSFEDLKKVNGVLHTTFRDVCNSLGLLIDDFLYDSTLKEASFAMSAFRLTQMFALMCVHTPPGDPMALFQGNYKAMTDDSMRLDMAKRDSRQLSSAERKVICLFRLEKILTDLRGSLEECNMKICRSQREAMRSIRLERDGFEPEALVNKRLEESIQMFNAKQHDFFNHQGRFHSTRWRVPLHNSLPSLGLNRVWRYAHSNCMFN</sequence>
<evidence type="ECO:0000313" key="2">
    <source>
        <dbReference type="Proteomes" id="UP000235392"/>
    </source>
</evidence>
<dbReference type="EMBL" id="PGCI01000001">
    <property type="protein sequence ID" value="PLW52295.1"/>
    <property type="molecule type" value="Genomic_DNA"/>
</dbReference>
<accession>A0A2N5VQL4</accession>
<dbReference type="PANTHER" id="PTHR10492">
    <property type="match status" value="1"/>
</dbReference>
<comment type="caution">
    <text evidence="1">The sequence shown here is derived from an EMBL/GenBank/DDBJ whole genome shotgun (WGS) entry which is preliminary data.</text>
</comment>
<dbReference type="Proteomes" id="UP000235392">
    <property type="component" value="Unassembled WGS sequence"/>
</dbReference>
<evidence type="ECO:0008006" key="3">
    <source>
        <dbReference type="Google" id="ProtNLM"/>
    </source>
</evidence>
<reference evidence="1 2" key="1">
    <citation type="submission" date="2017-11" db="EMBL/GenBank/DDBJ databases">
        <title>De novo assembly and phasing of dikaryotic genomes from two isolates of Puccinia coronata f. sp. avenae, the causal agent of oat crown rust.</title>
        <authorList>
            <person name="Miller M.E."/>
            <person name="Zhang Y."/>
            <person name="Omidvar V."/>
            <person name="Sperschneider J."/>
            <person name="Schwessinger B."/>
            <person name="Raley C."/>
            <person name="Palmer J.M."/>
            <person name="Garnica D."/>
            <person name="Upadhyaya N."/>
            <person name="Rathjen J."/>
            <person name="Taylor J.M."/>
            <person name="Park R.F."/>
            <person name="Dodds P.N."/>
            <person name="Hirsch C.D."/>
            <person name="Kianian S.F."/>
            <person name="Figueroa M."/>
        </authorList>
    </citation>
    <scope>NUCLEOTIDE SEQUENCE [LARGE SCALE GENOMIC DNA]</scope>
    <source>
        <strain evidence="1">12SD80</strain>
    </source>
</reference>
<dbReference type="AlphaFoldDB" id="A0A2N5VQL4"/>
<gene>
    <name evidence="1" type="ORF">PCASD_00077</name>
</gene>
<evidence type="ECO:0000313" key="1">
    <source>
        <dbReference type="EMBL" id="PLW52295.1"/>
    </source>
</evidence>